<sequence length="2055" mass="218302">MDRAVGSRWGRAAVAALAATMAMTLSDVPLRRAEAAPKPKPAEALERPDEMAALITARMTGRDVRITGMTTESAEYIAHPNGQIEATVHAGPVRMRQNQKWVPIDLRLQPAADGSVQAVAHPLDLRISGKRSGAGELAAVGAGDGRFALGWPGALPTPVLDQNRATYPEIAPGIDLVVEATRTGFSQYLTVKSRDAVDRLPSLALPLTGKGLASFTQDSAGGLTLRNAKGKPLATVPAPQMWDARRAPGSEEPTRRTMVRTKAERPAAANRGAATNGLTMRLQPDLAWLKDPATQYPVTIDPQVNPLYTSFDTYVKEGDNVDRGGANDLHVGLLAGTPNVKSRAFVHWPVSALSGKQITSATVYFWNFWSHTCTATSWEIWSTGAASSATRWGTQPTWIQKEATSTQTKGFSSACNDGWVSISGTTFFQRAATAGQSTAYMGVRGTDETTTNSFKQFRSRNAADSSQVPYAVVTYNSYPTVGTRSTVPSTACVTGTSRPTVNTATPQLKSVISDGEGSTVKAEIEWWTLTGTAKLGSTVTATAASGSTFGAIVPAGVMTNGSSYKWRVRGNDGTVNGNWSSFCEFTVDTSIGAPPLVSSTTYPENAWGGDANVAGNFTFDPNGVADAAAYEYSLDVSPPNKVVNAPSPGAPATVSIKPLTPGWHNIWARTRDSAGNVTALRSYPFKVGSGSQDSPKAGDISGAKVALASTAAPSFADVTYQWRRAGSDGWVTIPAGHVTYAVGGGPVTWPVTLASGIAPKLNWDVAATLASVDAAGIPRDGPVQVRPYFNLNNYGAPADQVKFTFDRDLASAASAEVGPGSVNLITGNYQITTSDVAAGGLAVSRTLNSRQPLGLDPLFGPGWVSGLVVSDAEAPYTRLTTHGSLAQVHLPDDSSIGFTKVDGAGVNYEPQVGAESYKLTFASATSTFTLSDDKGNVVTFTRTATDPANVYTPTAVTPPGSGNATTYSWEKVTLGTSDVMRPTRLLAPVPAGVNCATLVRGCQALTFTYATATTATGLGDGQWGDYLGRVKQISYTAWDPDLSTPAMRTVVLARYTYDSSGRLRSFADPRLDYTDGSGSHTLRTVYFYDSNGIIVSLTPPAQQPWQFSYTTTPSDPGKGRLHKITRSALTAGTSVQTVVYQVPTSGAGAPHDLSGTQTARWAQSEPPTDATAVFPASQVPTGDPATGTLPGSYERATVLYLDANARMVNVAEPNGQITSTSYDQYGNAVQELSPGNRRRALDASPGDAAGAEAQIAARLASVSVYSTDGQRLLETFGPEHDVMLASGTVVRGRQHTRRTYDEGAPSSGGPFGLLTTEQVSVSYVNAGQTVDADSRTTTTEYDWTLRQPVKTTVDPDELDLVTRTGYDAQGRVISTTTPAGGSTDTTPATRLVVYYTAAANSTHTECGNRPEWHGQVCRTQTGGQPESGPEVPVTVTTYDMYGQSRVQSTKTGSGELRRTEITYDAAGRQRENSVTAAGLGTALEKRRTVYDQATGQAVRTQTVNASGAVTAEVIRAYDSLGRMTSYTDSDGTVTTSTFDIAGRPATVNDGKGTRTYTFDGGSERRGLPTSVADSQAGTFTSTYDHDGNPVSQTWPNGLVVGHTTDESGAASGITYTKPGCGQADCTLYTETVVSSVHNQWRSRTSTLSAQTYTYDGAARLTGVADTVAGQCTTRRYEFDAATNRTNQVAYGPGAGGVCQATTVGTAREWSYDSADRTSGAGYTYDALGRTLTQPAADSAVAGGSGSTMAYHVNDMVRSITKGTRTTTYTLDVMSTRIRSWTDTGDGLTRINHYSTDGDSPSWTDEGGGNHSRAIGGLAGIAGLFTNATGVAWRITNLHGDLVAGMTETGAGLAYTSEYDEHGNARNPGDAGTRRYGWLGSHQRAADTPDGSILMGSRLYNPSTSRFLSTDSVYGGNANPYEYATGDAVNKDDLSGNLSCWRTSLSTRKWYYWWGTWGGYRVDWRFTCYISNWDVKFLTRWGFAYAIIGAIAGVFYPPAGAAFAVAAGAIAWIVWEYYESCTRRRGAYMKGYFRWWVNRSWKFQHGYGWLTSKFCA</sequence>
<name>A0AAU7R1R0_9ACTN</name>
<evidence type="ECO:0000313" key="3">
    <source>
        <dbReference type="EMBL" id="XBT81350.1"/>
    </source>
</evidence>
<accession>A0AAU7R1R0</accession>
<dbReference type="InterPro" id="IPR022385">
    <property type="entry name" value="Rhs_assc_core"/>
</dbReference>
<dbReference type="Gene3D" id="2.180.10.10">
    <property type="entry name" value="RHS repeat-associated core"/>
    <property type="match status" value="1"/>
</dbReference>
<keyword evidence="2" id="KW-0472">Membrane</keyword>
<feature type="transmembrane region" description="Helical" evidence="2">
    <location>
        <begin position="1981"/>
        <end position="2014"/>
    </location>
</feature>
<dbReference type="NCBIfam" id="TIGR03696">
    <property type="entry name" value="Rhs_assc_core"/>
    <property type="match status" value="1"/>
</dbReference>
<reference evidence="3" key="1">
    <citation type="submission" date="2024-06" db="EMBL/GenBank/DDBJ databases">
        <title>Micromonospora sp. strain HUAS YX12 genome sequences.</title>
        <authorList>
            <person name="Mo P."/>
        </authorList>
    </citation>
    <scope>NUCLEOTIDE SEQUENCE</scope>
    <source>
        <strain evidence="3">HUAS YX12</strain>
    </source>
</reference>
<feature type="region of interest" description="Disordered" evidence="1">
    <location>
        <begin position="244"/>
        <end position="271"/>
    </location>
</feature>
<evidence type="ECO:0000256" key="1">
    <source>
        <dbReference type="SAM" id="MobiDB-lite"/>
    </source>
</evidence>
<keyword evidence="2" id="KW-0812">Transmembrane</keyword>
<dbReference type="InterPro" id="IPR050708">
    <property type="entry name" value="T6SS_VgrG/RHS"/>
</dbReference>
<dbReference type="RefSeq" id="WP_349877808.1">
    <property type="nucleotide sequence ID" value="NZ_CP157974.1"/>
</dbReference>
<dbReference type="PANTHER" id="PTHR32305">
    <property type="match status" value="1"/>
</dbReference>
<dbReference type="EMBL" id="CP157974">
    <property type="protein sequence ID" value="XBT81350.1"/>
    <property type="molecule type" value="Genomic_DNA"/>
</dbReference>
<dbReference type="Pfam" id="PF05593">
    <property type="entry name" value="RHS_repeat"/>
    <property type="match status" value="1"/>
</dbReference>
<dbReference type="NCBIfam" id="TIGR01643">
    <property type="entry name" value="YD_repeat_2x"/>
    <property type="match status" value="1"/>
</dbReference>
<protein>
    <submittedName>
        <fullName evidence="3">RHS repeat-associated core domain-containing protein</fullName>
    </submittedName>
</protein>
<gene>
    <name evidence="3" type="ORF">ABIH81_27515</name>
</gene>
<organism evidence="3">
    <name type="scientific">Micromonospora sp. HUAS YX12</name>
    <dbReference type="NCBI Taxonomy" id="3156396"/>
    <lineage>
        <taxon>Bacteria</taxon>
        <taxon>Bacillati</taxon>
        <taxon>Actinomycetota</taxon>
        <taxon>Actinomycetes</taxon>
        <taxon>Micromonosporales</taxon>
        <taxon>Micromonosporaceae</taxon>
        <taxon>Micromonospora</taxon>
    </lineage>
</organism>
<dbReference type="InterPro" id="IPR031325">
    <property type="entry name" value="RHS_repeat"/>
</dbReference>
<evidence type="ECO:0000256" key="2">
    <source>
        <dbReference type="SAM" id="Phobius"/>
    </source>
</evidence>
<feature type="compositionally biased region" description="Basic and acidic residues" evidence="1">
    <location>
        <begin position="244"/>
        <end position="265"/>
    </location>
</feature>
<proteinExistence type="predicted"/>
<dbReference type="PANTHER" id="PTHR32305:SF15">
    <property type="entry name" value="PROTEIN RHSA-RELATED"/>
    <property type="match status" value="1"/>
</dbReference>
<dbReference type="InterPro" id="IPR006530">
    <property type="entry name" value="YD"/>
</dbReference>
<keyword evidence="2" id="KW-1133">Transmembrane helix</keyword>